<dbReference type="GO" id="GO:0006412">
    <property type="term" value="P:translation"/>
    <property type="evidence" value="ECO:0007669"/>
    <property type="project" value="UniProtKB-UniRule"/>
</dbReference>
<dbReference type="FunFam" id="3.90.45.10:FF:000002">
    <property type="entry name" value="Peptide deformylase"/>
    <property type="match status" value="1"/>
</dbReference>
<dbReference type="Pfam" id="PF01327">
    <property type="entry name" value="Pep_deformylase"/>
    <property type="match status" value="1"/>
</dbReference>
<evidence type="ECO:0000256" key="3">
    <source>
        <dbReference type="ARBA" id="ARBA00022801"/>
    </source>
</evidence>
<name>A0A2K8SFD3_9MOLU</name>
<dbReference type="PRINTS" id="PR01576">
    <property type="entry name" value="PDEFORMYLASE"/>
</dbReference>
<evidence type="ECO:0000256" key="4">
    <source>
        <dbReference type="ARBA" id="ARBA00022917"/>
    </source>
</evidence>
<comment type="catalytic activity">
    <reaction evidence="6">
        <text>N-terminal N-formyl-L-methionyl-[peptide] + H2O = N-terminal L-methionyl-[peptide] + formate</text>
        <dbReference type="Rhea" id="RHEA:24420"/>
        <dbReference type="Rhea" id="RHEA-COMP:10639"/>
        <dbReference type="Rhea" id="RHEA-COMP:10640"/>
        <dbReference type="ChEBI" id="CHEBI:15377"/>
        <dbReference type="ChEBI" id="CHEBI:15740"/>
        <dbReference type="ChEBI" id="CHEBI:49298"/>
        <dbReference type="ChEBI" id="CHEBI:64731"/>
        <dbReference type="EC" id="3.5.1.88"/>
    </reaction>
</comment>
<dbReference type="PANTHER" id="PTHR10458">
    <property type="entry name" value="PEPTIDE DEFORMYLASE"/>
    <property type="match status" value="1"/>
</dbReference>
<dbReference type="GO" id="GO:0042586">
    <property type="term" value="F:peptide deformylase activity"/>
    <property type="evidence" value="ECO:0007669"/>
    <property type="project" value="UniProtKB-UniRule"/>
</dbReference>
<reference evidence="7 8" key="1">
    <citation type="submission" date="2017-12" db="EMBL/GenBank/DDBJ databases">
        <title>Complete genome sequence of Spiroplasma floricola 23-6 (ATCC 29989).</title>
        <authorList>
            <person name="Tsai Y.-M."/>
            <person name="Wu P.-S."/>
            <person name="Lo W.-S."/>
            <person name="Kuo C.-H."/>
        </authorList>
    </citation>
    <scope>NUCLEOTIDE SEQUENCE [LARGE SCALE GENOMIC DNA]</scope>
    <source>
        <strain evidence="7 8">23-6</strain>
    </source>
</reference>
<keyword evidence="2 6" id="KW-0479">Metal-binding</keyword>
<evidence type="ECO:0000256" key="6">
    <source>
        <dbReference type="HAMAP-Rule" id="MF_00163"/>
    </source>
</evidence>
<feature type="binding site" evidence="6">
    <location>
        <position position="129"/>
    </location>
    <ligand>
        <name>Fe cation</name>
        <dbReference type="ChEBI" id="CHEBI:24875"/>
    </ligand>
</feature>
<dbReference type="SUPFAM" id="SSF56420">
    <property type="entry name" value="Peptide deformylase"/>
    <property type="match status" value="1"/>
</dbReference>
<dbReference type="KEGG" id="sfz:SFLOR_v1c09100"/>
<evidence type="ECO:0000256" key="2">
    <source>
        <dbReference type="ARBA" id="ARBA00022723"/>
    </source>
</evidence>
<accession>A0A2K8SFD3</accession>
<organism evidence="7 8">
    <name type="scientific">Spiroplasma floricola 23-6</name>
    <dbReference type="NCBI Taxonomy" id="1336749"/>
    <lineage>
        <taxon>Bacteria</taxon>
        <taxon>Bacillati</taxon>
        <taxon>Mycoplasmatota</taxon>
        <taxon>Mollicutes</taxon>
        <taxon>Entomoplasmatales</taxon>
        <taxon>Spiroplasmataceae</taxon>
        <taxon>Spiroplasma</taxon>
    </lineage>
</organism>
<evidence type="ECO:0000313" key="8">
    <source>
        <dbReference type="Proteomes" id="UP000231823"/>
    </source>
</evidence>
<keyword evidence="5 6" id="KW-0408">Iron</keyword>
<dbReference type="AlphaFoldDB" id="A0A2K8SFD3"/>
<dbReference type="Gene3D" id="3.90.45.10">
    <property type="entry name" value="Peptide deformylase"/>
    <property type="match status" value="1"/>
</dbReference>
<keyword evidence="3 6" id="KW-0378">Hydrolase</keyword>
<protein>
    <recommendedName>
        <fullName evidence="6">Peptide deformylase</fullName>
        <shortName evidence="6">PDF</shortName>
        <ecNumber evidence="6">3.5.1.88</ecNumber>
    </recommendedName>
    <alternativeName>
        <fullName evidence="6">Polypeptide deformylase</fullName>
    </alternativeName>
</protein>
<dbReference type="HAMAP" id="MF_00163">
    <property type="entry name" value="Pep_deformylase"/>
    <property type="match status" value="1"/>
</dbReference>
<dbReference type="InterPro" id="IPR036821">
    <property type="entry name" value="Peptide_deformylase_sf"/>
</dbReference>
<dbReference type="NCBIfam" id="TIGR00079">
    <property type="entry name" value="pept_deformyl"/>
    <property type="match status" value="1"/>
</dbReference>
<dbReference type="PANTHER" id="PTHR10458:SF8">
    <property type="entry name" value="PEPTIDE DEFORMYLASE 2"/>
    <property type="match status" value="1"/>
</dbReference>
<gene>
    <name evidence="6 7" type="primary">def</name>
    <name evidence="7" type="ORF">SFLOR_v1c09100</name>
</gene>
<proteinExistence type="inferred from homology"/>
<dbReference type="EMBL" id="CP025057">
    <property type="protein sequence ID" value="AUB31958.1"/>
    <property type="molecule type" value="Genomic_DNA"/>
</dbReference>
<dbReference type="EC" id="3.5.1.88" evidence="6"/>
<feature type="binding site" evidence="6">
    <location>
        <position position="173"/>
    </location>
    <ligand>
        <name>Fe cation</name>
        <dbReference type="ChEBI" id="CHEBI:24875"/>
    </ligand>
</feature>
<evidence type="ECO:0000256" key="5">
    <source>
        <dbReference type="ARBA" id="ARBA00023004"/>
    </source>
</evidence>
<feature type="binding site" evidence="6">
    <location>
        <position position="177"/>
    </location>
    <ligand>
        <name>Fe cation</name>
        <dbReference type="ChEBI" id="CHEBI:24875"/>
    </ligand>
</feature>
<dbReference type="GO" id="GO:0046872">
    <property type="term" value="F:metal ion binding"/>
    <property type="evidence" value="ECO:0007669"/>
    <property type="project" value="UniProtKB-KW"/>
</dbReference>
<dbReference type="PIRSF" id="PIRSF004749">
    <property type="entry name" value="Pep_def"/>
    <property type="match status" value="1"/>
</dbReference>
<evidence type="ECO:0000313" key="7">
    <source>
        <dbReference type="EMBL" id="AUB31958.1"/>
    </source>
</evidence>
<keyword evidence="4 6" id="KW-0648">Protein biosynthesis</keyword>
<dbReference type="Proteomes" id="UP000231823">
    <property type="component" value="Chromosome"/>
</dbReference>
<sequence>MKLDLKKDLLQKEIPTNNWLWKDSQPEVIRNVSVNVELPLNKENELVMKKLIDFVRYSQDPELNKKENEDYLRPAVGLAAPQIGSNVNMFFARFEWDVETNDVEEFAMINAKIIAKSDQICCLSDGEGCLSVDTNHKGLVPRNYKIQVQGYDWLTNEEVDLTLRGYHAIVFQHELEHNNGQLYYDRINKEEPDFKDENWIII</sequence>
<keyword evidence="8" id="KW-1185">Reference proteome</keyword>
<comment type="cofactor">
    <cofactor evidence="6">
        <name>Fe(2+)</name>
        <dbReference type="ChEBI" id="CHEBI:29033"/>
    </cofactor>
    <text evidence="6">Binds 1 Fe(2+) ion.</text>
</comment>
<comment type="similarity">
    <text evidence="1 6">Belongs to the polypeptide deformylase family.</text>
</comment>
<feature type="active site" evidence="6">
    <location>
        <position position="174"/>
    </location>
</feature>
<comment type="function">
    <text evidence="6">Removes the formyl group from the N-terminal Met of newly synthesized proteins. Requires at least a dipeptide for an efficient rate of reaction. N-terminal L-methionine is a prerequisite for activity but the enzyme has broad specificity at other positions.</text>
</comment>
<evidence type="ECO:0000256" key="1">
    <source>
        <dbReference type="ARBA" id="ARBA00010759"/>
    </source>
</evidence>
<dbReference type="RefSeq" id="WP_245858712.1">
    <property type="nucleotide sequence ID" value="NZ_CP025057.1"/>
</dbReference>
<dbReference type="InterPro" id="IPR023635">
    <property type="entry name" value="Peptide_deformylase"/>
</dbReference>